<dbReference type="Proteomes" id="UP001139031">
    <property type="component" value="Unassembled WGS sequence"/>
</dbReference>
<keyword evidence="2" id="KW-1185">Reference proteome</keyword>
<dbReference type="EMBL" id="JAIRAU010000043">
    <property type="protein sequence ID" value="MBZ5713472.1"/>
    <property type="molecule type" value="Genomic_DNA"/>
</dbReference>
<accession>A0ABS7TYV9</accession>
<dbReference type="RefSeq" id="WP_224195212.1">
    <property type="nucleotide sequence ID" value="NZ_JAIRAU010000043.1"/>
</dbReference>
<evidence type="ECO:0000313" key="2">
    <source>
        <dbReference type="Proteomes" id="UP001139031"/>
    </source>
</evidence>
<name>A0ABS7TYV9_9BACT</name>
<evidence type="ECO:0008006" key="3">
    <source>
        <dbReference type="Google" id="ProtNLM"/>
    </source>
</evidence>
<reference evidence="1" key="1">
    <citation type="submission" date="2021-08" db="EMBL/GenBank/DDBJ databases">
        <authorList>
            <person name="Stevens D.C."/>
        </authorList>
    </citation>
    <scope>NUCLEOTIDE SEQUENCE</scope>
    <source>
        <strain evidence="1">DSM 53165</strain>
    </source>
</reference>
<gene>
    <name evidence="1" type="ORF">K7C98_29925</name>
</gene>
<organism evidence="1 2">
    <name type="scientific">Nannocystis pusilla</name>
    <dbReference type="NCBI Taxonomy" id="889268"/>
    <lineage>
        <taxon>Bacteria</taxon>
        <taxon>Pseudomonadati</taxon>
        <taxon>Myxococcota</taxon>
        <taxon>Polyangia</taxon>
        <taxon>Nannocystales</taxon>
        <taxon>Nannocystaceae</taxon>
        <taxon>Nannocystis</taxon>
    </lineage>
</organism>
<proteinExistence type="predicted"/>
<protein>
    <recommendedName>
        <fullName evidence="3">Peptidoglycan binding-like domain-containing protein</fullName>
    </recommendedName>
</protein>
<sequence>MLEALASLADVDATTAADAAVQALQRHLGLAATGEITPALLERAQAAARAVHAGAEVGAAEAAEAAAGLYEQIAGDREREVEAARARQPPRPTCLTEEEVGASRLAEARCALEAAGHWRRAAASAGADALALALRAASARARARRAAAAAGPWFRSAAAGHLASGDRLQGSRALEGALKAAALLAEATEPREPSP</sequence>
<comment type="caution">
    <text evidence="1">The sequence shown here is derived from an EMBL/GenBank/DDBJ whole genome shotgun (WGS) entry which is preliminary data.</text>
</comment>
<evidence type="ECO:0000313" key="1">
    <source>
        <dbReference type="EMBL" id="MBZ5713472.1"/>
    </source>
</evidence>